<feature type="domain" description="ABC3 transporter permease C-terminal" evidence="8">
    <location>
        <begin position="271"/>
        <end position="389"/>
    </location>
</feature>
<evidence type="ECO:0000313" key="10">
    <source>
        <dbReference type="EMBL" id="QDT41652.1"/>
    </source>
</evidence>
<dbReference type="RefSeq" id="WP_145213595.1">
    <property type="nucleotide sequence ID" value="NZ_CP036269.1"/>
</dbReference>
<feature type="transmembrane region" description="Helical" evidence="7">
    <location>
        <begin position="705"/>
        <end position="731"/>
    </location>
</feature>
<feature type="transmembrane region" description="Helical" evidence="7">
    <location>
        <begin position="751"/>
        <end position="770"/>
    </location>
</feature>
<feature type="domain" description="MacB-like periplasmic core" evidence="9">
    <location>
        <begin position="24"/>
        <end position="233"/>
    </location>
</feature>
<evidence type="ECO:0000313" key="11">
    <source>
        <dbReference type="Proteomes" id="UP000317171"/>
    </source>
</evidence>
<comment type="similarity">
    <text evidence="2">Belongs to the ABC-4 integral membrane protein family. LolC/E subfamily.</text>
</comment>
<comment type="subcellular location">
    <subcellularLocation>
        <location evidence="1">Cell membrane</location>
        <topology evidence="1">Multi-pass membrane protein</topology>
    </subcellularLocation>
</comment>
<dbReference type="Proteomes" id="UP000317171">
    <property type="component" value="Chromosome"/>
</dbReference>
<evidence type="ECO:0000256" key="3">
    <source>
        <dbReference type="ARBA" id="ARBA00022475"/>
    </source>
</evidence>
<dbReference type="PANTHER" id="PTHR30489">
    <property type="entry name" value="LIPOPROTEIN-RELEASING SYSTEM TRANSMEMBRANE PROTEIN LOLE"/>
    <property type="match status" value="1"/>
</dbReference>
<keyword evidence="11" id="KW-1185">Reference proteome</keyword>
<reference evidence="10 11" key="1">
    <citation type="submission" date="2019-02" db="EMBL/GenBank/DDBJ databases">
        <title>Deep-cultivation of Planctomycetes and their phenomic and genomic characterization uncovers novel biology.</title>
        <authorList>
            <person name="Wiegand S."/>
            <person name="Jogler M."/>
            <person name="Boedeker C."/>
            <person name="Pinto D."/>
            <person name="Vollmers J."/>
            <person name="Rivas-Marin E."/>
            <person name="Kohn T."/>
            <person name="Peeters S.H."/>
            <person name="Heuer A."/>
            <person name="Rast P."/>
            <person name="Oberbeckmann S."/>
            <person name="Bunk B."/>
            <person name="Jeske O."/>
            <person name="Meyerdierks A."/>
            <person name="Storesund J.E."/>
            <person name="Kallscheuer N."/>
            <person name="Luecker S."/>
            <person name="Lage O.M."/>
            <person name="Pohl T."/>
            <person name="Merkel B.J."/>
            <person name="Hornburger P."/>
            <person name="Mueller R.-W."/>
            <person name="Bruemmer F."/>
            <person name="Labrenz M."/>
            <person name="Spormann A.M."/>
            <person name="Op den Camp H."/>
            <person name="Overmann J."/>
            <person name="Amann R."/>
            <person name="Jetten M.S.M."/>
            <person name="Mascher T."/>
            <person name="Medema M.H."/>
            <person name="Devos D.P."/>
            <person name="Kaster A.-K."/>
            <person name="Ovreas L."/>
            <person name="Rohde M."/>
            <person name="Galperin M.Y."/>
            <person name="Jogler C."/>
        </authorList>
    </citation>
    <scope>NUCLEOTIDE SEQUENCE [LARGE SCALE GENOMIC DNA]</scope>
    <source>
        <strain evidence="10 11">Pan241w</strain>
    </source>
</reference>
<evidence type="ECO:0000259" key="8">
    <source>
        <dbReference type="Pfam" id="PF02687"/>
    </source>
</evidence>
<evidence type="ECO:0000256" key="4">
    <source>
        <dbReference type="ARBA" id="ARBA00022692"/>
    </source>
</evidence>
<dbReference type="KEGG" id="gaz:Pan241w_17150"/>
<sequence>MRTLDRLLIADLKRMWGQALAICLVLACGVATYTMSLSTIQSIEVTYDRYYSDYRFADVFVSLKRAPNLLAERIREIPGVERIETRVVRDVILDIPGMVEPATCRLVSLPDHGQPKLNAVYLRRGRLPDPDVRGEVLASELFADAHNLKPGDTVQVIMGGRQEKLRIVGIGMSPEYIYAIQPGQFLPDNRHFGVFWMPYQQMAAAFNMEGAFNDLSIKLLPRASEQDVIAEVDRNTEAYGGLGAYGRDDQISHRRVADEIHQLSGMAYISPMIFLAVAAFLFNLVFSRIVHHQQEAIATLRAFGYRPTEIGVHYLKMLLILVTFGFVLGTGAGIYLMQRMVTHYGEFFRFPILYFEVAWDQLPLAAGLSLVVGLFGGAIAIRRAMSLQPAVAMQPEAPAVYHKSWIERLVLSRFLPRIEMMVFQRLKQNLRLTLFSVLGMSLGVALLVLGSFVEDSINYVIDVQFQRAQRQDILVTFNEALSSRAIHDAQHLPGVEYVEAFRAAPVRLSNGRNARRVSLMGLEQRPRLFRVLDQDVQEVTLKAGGLTISKKLAELLDVKRGDEIHIQFLDGRRQRSLVPIVAVFPDYTEPRAYMFREDMYRLLREGESISGVFLSVDPLRLNDFHQRLKETPVAAGVTLKQAALKSFHDTIAENLRPMRITNALFASVIAFGVIYNCALITLAERSRDLATLRILGFTRGEVSRVLLAELAIITLAALPIGLPLGYMLSYFTTLALDTETHRIPLVITRATFAYSAVVILVAATVSALIVRRLIDKLDLIAVLKVKA</sequence>
<dbReference type="InterPro" id="IPR003838">
    <property type="entry name" value="ABC3_permease_C"/>
</dbReference>
<gene>
    <name evidence="10" type="ORF">Pan241w_17150</name>
</gene>
<keyword evidence="3" id="KW-1003">Cell membrane</keyword>
<evidence type="ECO:0000256" key="6">
    <source>
        <dbReference type="ARBA" id="ARBA00023136"/>
    </source>
</evidence>
<dbReference type="EMBL" id="CP036269">
    <property type="protein sequence ID" value="QDT41652.1"/>
    <property type="molecule type" value="Genomic_DNA"/>
</dbReference>
<dbReference type="PANTHER" id="PTHR30489:SF0">
    <property type="entry name" value="LIPOPROTEIN-RELEASING SYSTEM TRANSMEMBRANE PROTEIN LOLE"/>
    <property type="match status" value="1"/>
</dbReference>
<feature type="transmembrane region" description="Helical" evidence="7">
    <location>
        <begin position="314"/>
        <end position="337"/>
    </location>
</feature>
<dbReference type="Pfam" id="PF02687">
    <property type="entry name" value="FtsX"/>
    <property type="match status" value="2"/>
</dbReference>
<dbReference type="InterPro" id="IPR051447">
    <property type="entry name" value="Lipoprotein-release_system"/>
</dbReference>
<evidence type="ECO:0000256" key="1">
    <source>
        <dbReference type="ARBA" id="ARBA00004651"/>
    </source>
</evidence>
<keyword evidence="4 7" id="KW-0812">Transmembrane</keyword>
<feature type="transmembrane region" description="Helical" evidence="7">
    <location>
        <begin position="663"/>
        <end position="684"/>
    </location>
</feature>
<dbReference type="PROSITE" id="PS51257">
    <property type="entry name" value="PROKAR_LIPOPROTEIN"/>
    <property type="match status" value="1"/>
</dbReference>
<feature type="transmembrane region" description="Helical" evidence="7">
    <location>
        <begin position="357"/>
        <end position="381"/>
    </location>
</feature>
<dbReference type="GO" id="GO:0098797">
    <property type="term" value="C:plasma membrane protein complex"/>
    <property type="evidence" value="ECO:0007669"/>
    <property type="project" value="TreeGrafter"/>
</dbReference>
<keyword evidence="6 7" id="KW-0472">Membrane</keyword>
<dbReference type="AlphaFoldDB" id="A0A517RCN8"/>
<evidence type="ECO:0000259" key="9">
    <source>
        <dbReference type="Pfam" id="PF12704"/>
    </source>
</evidence>
<feature type="transmembrane region" description="Helical" evidence="7">
    <location>
        <begin position="265"/>
        <end position="286"/>
    </location>
</feature>
<organism evidence="10 11">
    <name type="scientific">Gimesia alba</name>
    <dbReference type="NCBI Taxonomy" id="2527973"/>
    <lineage>
        <taxon>Bacteria</taxon>
        <taxon>Pseudomonadati</taxon>
        <taxon>Planctomycetota</taxon>
        <taxon>Planctomycetia</taxon>
        <taxon>Planctomycetales</taxon>
        <taxon>Planctomycetaceae</taxon>
        <taxon>Gimesia</taxon>
    </lineage>
</organism>
<dbReference type="Pfam" id="PF12704">
    <property type="entry name" value="MacB_PCD"/>
    <property type="match status" value="1"/>
</dbReference>
<dbReference type="InterPro" id="IPR025857">
    <property type="entry name" value="MacB_PCD"/>
</dbReference>
<keyword evidence="5 7" id="KW-1133">Transmembrane helix</keyword>
<feature type="domain" description="ABC3 transporter permease C-terminal" evidence="8">
    <location>
        <begin position="663"/>
        <end position="774"/>
    </location>
</feature>
<evidence type="ECO:0000256" key="5">
    <source>
        <dbReference type="ARBA" id="ARBA00022989"/>
    </source>
</evidence>
<feature type="transmembrane region" description="Helical" evidence="7">
    <location>
        <begin position="430"/>
        <end position="453"/>
    </location>
</feature>
<accession>A0A517RCN8</accession>
<dbReference type="OrthoDB" id="5137249at2"/>
<name>A0A517RCN8_9PLAN</name>
<evidence type="ECO:0000256" key="2">
    <source>
        <dbReference type="ARBA" id="ARBA00005236"/>
    </source>
</evidence>
<dbReference type="GO" id="GO:0044874">
    <property type="term" value="P:lipoprotein localization to outer membrane"/>
    <property type="evidence" value="ECO:0007669"/>
    <property type="project" value="TreeGrafter"/>
</dbReference>
<protein>
    <submittedName>
        <fullName evidence="10">FtsX-like permease family protein</fullName>
    </submittedName>
</protein>
<evidence type="ECO:0000256" key="7">
    <source>
        <dbReference type="SAM" id="Phobius"/>
    </source>
</evidence>
<proteinExistence type="inferred from homology"/>